<dbReference type="PANTHER" id="PTHR43531:SF14">
    <property type="entry name" value="METHYL-ACCEPTING CHEMOTAXIS PROTEIN I-RELATED"/>
    <property type="match status" value="1"/>
</dbReference>
<accession>A0ABX5B5Q8</accession>
<dbReference type="Pfam" id="PF00672">
    <property type="entry name" value="HAMP"/>
    <property type="match status" value="1"/>
</dbReference>
<evidence type="ECO:0000256" key="2">
    <source>
        <dbReference type="ARBA" id="ARBA00029447"/>
    </source>
</evidence>
<feature type="domain" description="Methyl-accepting transducer" evidence="6">
    <location>
        <begin position="369"/>
        <end position="598"/>
    </location>
</feature>
<dbReference type="CDD" id="cd06225">
    <property type="entry name" value="HAMP"/>
    <property type="match status" value="1"/>
</dbReference>
<dbReference type="InterPro" id="IPR003660">
    <property type="entry name" value="HAMP_dom"/>
</dbReference>
<evidence type="ECO:0000256" key="4">
    <source>
        <dbReference type="SAM" id="MobiDB-lite"/>
    </source>
</evidence>
<evidence type="ECO:0000313" key="8">
    <source>
        <dbReference type="EMBL" id="PPS22576.1"/>
    </source>
</evidence>
<keyword evidence="9" id="KW-1185">Reference proteome</keyword>
<dbReference type="PANTHER" id="PTHR43531">
    <property type="entry name" value="PROTEIN ICFG"/>
    <property type="match status" value="1"/>
</dbReference>
<protein>
    <submittedName>
        <fullName evidence="8">Chemotaxis protein</fullName>
    </submittedName>
</protein>
<dbReference type="SMART" id="SM00283">
    <property type="entry name" value="MA"/>
    <property type="match status" value="1"/>
</dbReference>
<evidence type="ECO:0000256" key="1">
    <source>
        <dbReference type="ARBA" id="ARBA00022481"/>
    </source>
</evidence>
<reference evidence="8 9" key="1">
    <citation type="submission" date="2014-04" db="EMBL/GenBank/DDBJ databases">
        <title>Whole genome sequence of 'Brachyspira hampsonii' D13-03603F2.</title>
        <authorList>
            <person name="Patterson A.H."/>
            <person name="Chaban B."/>
            <person name="Fernando C."/>
            <person name="Harding J.C."/>
            <person name="Hill J.E."/>
        </authorList>
    </citation>
    <scope>NUCLEOTIDE SEQUENCE [LARGE SCALE GENOMIC DNA]</scope>
    <source>
        <strain evidence="8 9">D13-03603F2</strain>
    </source>
</reference>
<dbReference type="InterPro" id="IPR004089">
    <property type="entry name" value="MCPsignal_dom"/>
</dbReference>
<dbReference type="RefSeq" id="WP_104618142.1">
    <property type="nucleotide sequence ID" value="NZ_JJMJ01000063.1"/>
</dbReference>
<dbReference type="Gene3D" id="3.30.450.20">
    <property type="entry name" value="PAS domain"/>
    <property type="match status" value="1"/>
</dbReference>
<dbReference type="PROSITE" id="PS50885">
    <property type="entry name" value="HAMP"/>
    <property type="match status" value="1"/>
</dbReference>
<keyword evidence="3" id="KW-0807">Transducer</keyword>
<comment type="similarity">
    <text evidence="2">Belongs to the methyl-accepting chemotaxis (MCP) protein family.</text>
</comment>
<evidence type="ECO:0000256" key="5">
    <source>
        <dbReference type="SAM" id="Phobius"/>
    </source>
</evidence>
<dbReference type="Proteomes" id="UP000238924">
    <property type="component" value="Unassembled WGS sequence"/>
</dbReference>
<evidence type="ECO:0000259" key="6">
    <source>
        <dbReference type="PROSITE" id="PS50111"/>
    </source>
</evidence>
<dbReference type="EMBL" id="JJMJ01000063">
    <property type="protein sequence ID" value="PPS22576.1"/>
    <property type="molecule type" value="Genomic_DNA"/>
</dbReference>
<feature type="region of interest" description="Disordered" evidence="4">
    <location>
        <begin position="384"/>
        <end position="419"/>
    </location>
</feature>
<feature type="transmembrane region" description="Helical" evidence="5">
    <location>
        <begin position="12"/>
        <end position="32"/>
    </location>
</feature>
<gene>
    <name evidence="8" type="ORF">DJ52_03955</name>
</gene>
<keyword evidence="1" id="KW-0488">Methylation</keyword>
<dbReference type="PROSITE" id="PS50111">
    <property type="entry name" value="CHEMOTAXIS_TRANSDUC_2"/>
    <property type="match status" value="1"/>
</dbReference>
<dbReference type="Pfam" id="PF00015">
    <property type="entry name" value="MCPsignal"/>
    <property type="match status" value="1"/>
</dbReference>
<dbReference type="SUPFAM" id="SSF58104">
    <property type="entry name" value="Methyl-accepting chemotaxis protein (MCP) signaling domain"/>
    <property type="match status" value="1"/>
</dbReference>
<feature type="compositionally biased region" description="Polar residues" evidence="4">
    <location>
        <begin position="400"/>
        <end position="419"/>
    </location>
</feature>
<keyword evidence="5" id="KW-0812">Transmembrane</keyword>
<dbReference type="SMART" id="SM00304">
    <property type="entry name" value="HAMP"/>
    <property type="match status" value="1"/>
</dbReference>
<dbReference type="InterPro" id="IPR051310">
    <property type="entry name" value="MCP_chemotaxis"/>
</dbReference>
<evidence type="ECO:0000313" key="9">
    <source>
        <dbReference type="Proteomes" id="UP000238924"/>
    </source>
</evidence>
<feature type="domain" description="HAMP" evidence="7">
    <location>
        <begin position="311"/>
        <end position="364"/>
    </location>
</feature>
<comment type="caution">
    <text evidence="8">The sequence shown here is derived from an EMBL/GenBank/DDBJ whole genome shotgun (WGS) entry which is preliminary data.</text>
</comment>
<organism evidence="8 9">
    <name type="scientific">Brachyspira murdochii</name>
    <dbReference type="NCBI Taxonomy" id="84378"/>
    <lineage>
        <taxon>Bacteria</taxon>
        <taxon>Pseudomonadati</taxon>
        <taxon>Spirochaetota</taxon>
        <taxon>Spirochaetia</taxon>
        <taxon>Brachyspirales</taxon>
        <taxon>Brachyspiraceae</taxon>
        <taxon>Brachyspira</taxon>
    </lineage>
</organism>
<name>A0ABX5B5Q8_9SPIR</name>
<proteinExistence type="inferred from homology"/>
<feature type="transmembrane region" description="Helical" evidence="5">
    <location>
        <begin position="288"/>
        <end position="310"/>
    </location>
</feature>
<dbReference type="CDD" id="cd18774">
    <property type="entry name" value="PDC2_HK_sensor"/>
    <property type="match status" value="1"/>
</dbReference>
<keyword evidence="5" id="KW-1133">Transmembrane helix</keyword>
<keyword evidence="5" id="KW-0472">Membrane</keyword>
<evidence type="ECO:0000256" key="3">
    <source>
        <dbReference type="PROSITE-ProRule" id="PRU00284"/>
    </source>
</evidence>
<sequence>MKKIHSLSFKVPIIISFIIFITISTLAIISIWSSSRAIRKSALEGFSATVSGYSSMIDMVMHEQLLAISTYAQSGAVINAVLNPSNEALKNEAVKRLKDFGSVNTYSINIGAADINGNIIFDNSNPKLEGVSIANVHPELFNRMKANNYNYTYDNATSISSTTGGQALLLCGGLRNSAKELIGIIYINLDLAKVNNDFIGNLNINGRITVANNDGNVILSSDKERIGDKLPDVYSVIKTSHTGIIESYNSEDHQGKRSAAYENIHTMPWSVIFAKADSEIYKEIKYTIIRTAIIGTLFIIVCTLIIALYIKSITKPLNKLVFISREISDGNLTSTHRNINRKDELGVLANSFFDMRDRLSDIIVKVRNSADEIRMNAKELSQGSADLSKRTEAQAASLEETASSMEQMASTIKSSADQSVEGNKMMIDSRTSIQNAGEIILDTTKNIEEVYDASTKIKDITKIIEDIAFQTNILALNAAVEAARAGEQGKGFAVVASEVRNLAQTTQSSVKDITDLVDNAYDKINKATESARISQEIFSDLQIKIENTAKIMQDISSTAVEQHEGVEQVNKAVTDMDTVTQQNAALVEQASASSTSLLNQAVELVNAMSFFKVN</sequence>
<dbReference type="CDD" id="cd11386">
    <property type="entry name" value="MCP_signal"/>
    <property type="match status" value="1"/>
</dbReference>
<dbReference type="Gene3D" id="1.10.287.950">
    <property type="entry name" value="Methyl-accepting chemotaxis protein"/>
    <property type="match status" value="1"/>
</dbReference>
<evidence type="ECO:0000259" key="7">
    <source>
        <dbReference type="PROSITE" id="PS50885"/>
    </source>
</evidence>